<dbReference type="CDD" id="cd06550">
    <property type="entry name" value="TM_ABC_iron-siderophores_like"/>
    <property type="match status" value="1"/>
</dbReference>
<evidence type="ECO:0000313" key="3">
    <source>
        <dbReference type="Proteomes" id="UP000774130"/>
    </source>
</evidence>
<sequence length="327" mass="35279">MKKKVIWILLLILLLVGAYFSLTIGTLPISSKDLYQFFSGNASYAQQLIILDFRFPRLLISILAGIGLSISGYLFQSVTHNELADPGILGINSGAGLTVLIYLSFFSSSDTSWGLPLIACLGSFVAAALIYFFGRQAHRLAPNRILIAGVAVNAGISALTLISTVRASSNSYQLVTSWLSGTIWGTTWQHVFLLLPWLLILLPIILIKGRQLEVLELGDETAIGLGIKLKRTQMTFLFCGVCLAAVSVAMAGSISFIGLIAPHIARTISGKKNNTTLLLTGFIGAVLLLFSDIIARVIVTNGELSTGIIVSIIGAPYFVFQLLRPKY</sequence>
<gene>
    <name evidence="2" type="ORF">KUA55_04530</name>
</gene>
<dbReference type="Pfam" id="PF01032">
    <property type="entry name" value="FecCD"/>
    <property type="match status" value="1"/>
</dbReference>
<dbReference type="PANTHER" id="PTHR30472:SF64">
    <property type="entry name" value="IRON(3+)-HYDROXAMATE IMPORT SYSTEM PERMEASE PROTEIN FHUG"/>
    <property type="match status" value="1"/>
</dbReference>
<dbReference type="InterPro" id="IPR000522">
    <property type="entry name" value="ABC_transptr_permease_BtuC"/>
</dbReference>
<proteinExistence type="predicted"/>
<keyword evidence="1" id="KW-0812">Transmembrane</keyword>
<evidence type="ECO:0000313" key="2">
    <source>
        <dbReference type="EMBL" id="MBV7389935.1"/>
    </source>
</evidence>
<reference evidence="2 3" key="1">
    <citation type="submission" date="2021-06" db="EMBL/GenBank/DDBJ databases">
        <title>Enterococcus alishanensis sp. nov., a novel lactic acid bacterium isolated from fresh coffee beans.</title>
        <authorList>
            <person name="Chen Y.-S."/>
        </authorList>
    </citation>
    <scope>NUCLEOTIDE SEQUENCE [LARGE SCALE GENOMIC DNA]</scope>
    <source>
        <strain evidence="2 3">ALS3</strain>
    </source>
</reference>
<protein>
    <submittedName>
        <fullName evidence="2">Iron ABC transporter permease</fullName>
    </submittedName>
</protein>
<feature type="transmembrane region" description="Helical" evidence="1">
    <location>
        <begin position="277"/>
        <end position="299"/>
    </location>
</feature>
<dbReference type="RefSeq" id="WP_218324992.1">
    <property type="nucleotide sequence ID" value="NZ_JAHUZB010000002.1"/>
</dbReference>
<name>A0ABS6TAM5_9ENTE</name>
<comment type="caution">
    <text evidence="2">The sequence shown here is derived from an EMBL/GenBank/DDBJ whole genome shotgun (WGS) entry which is preliminary data.</text>
</comment>
<dbReference type="PANTHER" id="PTHR30472">
    <property type="entry name" value="FERRIC ENTEROBACTIN TRANSPORT SYSTEM PERMEASE PROTEIN"/>
    <property type="match status" value="1"/>
</dbReference>
<evidence type="ECO:0000256" key="1">
    <source>
        <dbReference type="SAM" id="Phobius"/>
    </source>
</evidence>
<feature type="transmembrane region" description="Helical" evidence="1">
    <location>
        <begin position="306"/>
        <end position="323"/>
    </location>
</feature>
<keyword evidence="1" id="KW-0472">Membrane</keyword>
<feature type="transmembrane region" description="Helical" evidence="1">
    <location>
        <begin position="87"/>
        <end position="107"/>
    </location>
</feature>
<feature type="transmembrane region" description="Helical" evidence="1">
    <location>
        <begin position="58"/>
        <end position="75"/>
    </location>
</feature>
<feature type="transmembrane region" description="Helical" evidence="1">
    <location>
        <begin position="145"/>
        <end position="167"/>
    </location>
</feature>
<keyword evidence="1" id="KW-1133">Transmembrane helix</keyword>
<feature type="transmembrane region" description="Helical" evidence="1">
    <location>
        <begin position="113"/>
        <end position="133"/>
    </location>
</feature>
<accession>A0ABS6TAM5</accession>
<feature type="transmembrane region" description="Helical" evidence="1">
    <location>
        <begin position="236"/>
        <end position="265"/>
    </location>
</feature>
<keyword evidence="3" id="KW-1185">Reference proteome</keyword>
<dbReference type="Proteomes" id="UP000774130">
    <property type="component" value="Unassembled WGS sequence"/>
</dbReference>
<feature type="transmembrane region" description="Helical" evidence="1">
    <location>
        <begin position="187"/>
        <end position="207"/>
    </location>
</feature>
<organism evidence="2 3">
    <name type="scientific">Enterococcus alishanensis</name>
    <dbReference type="NCBI Taxonomy" id="1303817"/>
    <lineage>
        <taxon>Bacteria</taxon>
        <taxon>Bacillati</taxon>
        <taxon>Bacillota</taxon>
        <taxon>Bacilli</taxon>
        <taxon>Lactobacillales</taxon>
        <taxon>Enterococcaceae</taxon>
        <taxon>Enterococcus</taxon>
    </lineage>
</organism>
<dbReference type="EMBL" id="JAHUZB010000002">
    <property type="protein sequence ID" value="MBV7389935.1"/>
    <property type="molecule type" value="Genomic_DNA"/>
</dbReference>